<accession>A0A669QX40</accession>
<dbReference type="Gene3D" id="1.10.540.10">
    <property type="entry name" value="Acyl-CoA dehydrogenase/oxidase, N-terminal domain"/>
    <property type="match status" value="1"/>
</dbReference>
<proteinExistence type="predicted"/>
<dbReference type="InterPro" id="IPR037069">
    <property type="entry name" value="AcylCoA_DH/ox_N_sf"/>
</dbReference>
<dbReference type="GO" id="GO:0000062">
    <property type="term" value="F:fatty-acyl-CoA binding"/>
    <property type="evidence" value="ECO:0007669"/>
    <property type="project" value="TreeGrafter"/>
</dbReference>
<dbReference type="AlphaFoldDB" id="A0A669QX40"/>
<keyword evidence="4" id="KW-0496">Mitochondrion</keyword>
<dbReference type="Ensembl" id="ENSPCLT00000034966.1">
    <property type="protein sequence ID" value="ENSPCLP00000025242.1"/>
    <property type="gene ID" value="ENSPCLG00000022196.1"/>
</dbReference>
<evidence type="ECO:0000313" key="6">
    <source>
        <dbReference type="Ensembl" id="ENSPCLP00000025242.1"/>
    </source>
</evidence>
<keyword evidence="7" id="KW-1185">Reference proteome</keyword>
<name>A0A669QX40_PHACC</name>
<dbReference type="GO" id="GO:0005743">
    <property type="term" value="C:mitochondrial inner membrane"/>
    <property type="evidence" value="ECO:0007669"/>
    <property type="project" value="TreeGrafter"/>
</dbReference>
<dbReference type="GO" id="GO:0004361">
    <property type="term" value="F:glutaryl-CoA dehydrogenase activity"/>
    <property type="evidence" value="ECO:0007669"/>
    <property type="project" value="TreeGrafter"/>
</dbReference>
<sequence>MALRFVAPLLRSREIPHVGLLGRCPHSRRLISPHPTPPATFHWGDPLVLEELLSPEERMLRDAVRKYSQEQLLPRVLRANRHEGTTPPNLHPGTQLGPLRRGCSGVGVPRVWLRGDHLGGLWAGDTGVGACGQQLPLGAECAVVPRHAPHPGLRDPSSARTLPACSGKGGDVGLLRADRAQPRERPWKHGDARTL</sequence>
<dbReference type="GO" id="GO:0050660">
    <property type="term" value="F:flavin adenine dinucleotide binding"/>
    <property type="evidence" value="ECO:0007669"/>
    <property type="project" value="InterPro"/>
</dbReference>
<reference evidence="6" key="2">
    <citation type="submission" date="2025-09" db="UniProtKB">
        <authorList>
            <consortium name="Ensembl"/>
        </authorList>
    </citation>
    <scope>IDENTIFICATION</scope>
</reference>
<evidence type="ECO:0000256" key="1">
    <source>
        <dbReference type="ARBA" id="ARBA00004173"/>
    </source>
</evidence>
<evidence type="ECO:0000256" key="3">
    <source>
        <dbReference type="ARBA" id="ARBA00023002"/>
    </source>
</evidence>
<dbReference type="PANTHER" id="PTHR42807">
    <property type="entry name" value="GLUTARYL-COA DEHYDROGENASE, MITOCHONDRIAL"/>
    <property type="match status" value="1"/>
</dbReference>
<dbReference type="InterPro" id="IPR052033">
    <property type="entry name" value="Glutaryl-CoA_DH_mitochondrial"/>
</dbReference>
<evidence type="ECO:0000313" key="7">
    <source>
        <dbReference type="Proteomes" id="UP000472261"/>
    </source>
</evidence>
<evidence type="ECO:0000256" key="2">
    <source>
        <dbReference type="ARBA" id="ARBA00022946"/>
    </source>
</evidence>
<reference evidence="6" key="1">
    <citation type="submission" date="2025-08" db="UniProtKB">
        <authorList>
            <consortium name="Ensembl"/>
        </authorList>
    </citation>
    <scope>IDENTIFICATION</scope>
</reference>
<keyword evidence="2" id="KW-0809">Transit peptide</keyword>
<dbReference type="PANTHER" id="PTHR42807:SF1">
    <property type="entry name" value="GLUTARYL-COA DEHYDROGENASE, MITOCHONDRIAL"/>
    <property type="match status" value="1"/>
</dbReference>
<dbReference type="GO" id="GO:0046949">
    <property type="term" value="P:fatty-acyl-CoA biosynthetic process"/>
    <property type="evidence" value="ECO:0007669"/>
    <property type="project" value="TreeGrafter"/>
</dbReference>
<organism evidence="6 7">
    <name type="scientific">Phasianus colchicus</name>
    <name type="common">Common pheasant</name>
    <dbReference type="NCBI Taxonomy" id="9054"/>
    <lineage>
        <taxon>Eukaryota</taxon>
        <taxon>Metazoa</taxon>
        <taxon>Chordata</taxon>
        <taxon>Craniata</taxon>
        <taxon>Vertebrata</taxon>
        <taxon>Euteleostomi</taxon>
        <taxon>Archelosauria</taxon>
        <taxon>Archosauria</taxon>
        <taxon>Dinosauria</taxon>
        <taxon>Saurischia</taxon>
        <taxon>Theropoda</taxon>
        <taxon>Coelurosauria</taxon>
        <taxon>Aves</taxon>
        <taxon>Neognathae</taxon>
        <taxon>Galloanserae</taxon>
        <taxon>Galliformes</taxon>
        <taxon>Phasianidae</taxon>
        <taxon>Phasianinae</taxon>
        <taxon>Phasianus</taxon>
    </lineage>
</organism>
<dbReference type="GO" id="GO:0033539">
    <property type="term" value="P:fatty acid beta-oxidation using acyl-CoA dehydrogenase"/>
    <property type="evidence" value="ECO:0007669"/>
    <property type="project" value="TreeGrafter"/>
</dbReference>
<protein>
    <submittedName>
        <fullName evidence="6">Glutaryl-CoA dehydrogenase</fullName>
    </submittedName>
</protein>
<comment type="subcellular location">
    <subcellularLocation>
        <location evidence="1">Mitochondrion</location>
    </subcellularLocation>
</comment>
<dbReference type="Proteomes" id="UP000472261">
    <property type="component" value="Unplaced"/>
</dbReference>
<keyword evidence="3" id="KW-0560">Oxidoreductase</keyword>
<evidence type="ECO:0000256" key="4">
    <source>
        <dbReference type="ARBA" id="ARBA00023128"/>
    </source>
</evidence>
<evidence type="ECO:0000256" key="5">
    <source>
        <dbReference type="SAM" id="MobiDB-lite"/>
    </source>
</evidence>
<feature type="region of interest" description="Disordered" evidence="5">
    <location>
        <begin position="151"/>
        <end position="173"/>
    </location>
</feature>